<evidence type="ECO:0000313" key="1">
    <source>
        <dbReference type="EMBL" id="TFC99795.1"/>
    </source>
</evidence>
<sequence length="259" mass="29360">MARGRVITPDFWTDGNMIRLSPFARLFYIGLWNFAYCDKGHLPDDALGLKLKILPADPVDADELLAEVMRNGRVSRVEAEGKTYLWMPSFGPWQKTDPRWKTRCPACAHQDSLILTKTPVSYAESHQSSALREENQREEKRTVITHALPSAESVFDAAYLHWPKKVERKAALEKFKAAAKRIDSEALAAHIVRFGDAYAATTDKRFTPALGVWIGHERWTDELPSAQQGERKPTRTDQNLDFVAQLAREQAQQQRGLTA</sequence>
<proteinExistence type="predicted"/>
<name>A0ABY2J7I6_9MICO</name>
<organism evidence="1 2">
    <name type="scientific">Cryobacterium breve</name>
    <dbReference type="NCBI Taxonomy" id="1259258"/>
    <lineage>
        <taxon>Bacteria</taxon>
        <taxon>Bacillati</taxon>
        <taxon>Actinomycetota</taxon>
        <taxon>Actinomycetes</taxon>
        <taxon>Micrococcales</taxon>
        <taxon>Microbacteriaceae</taxon>
        <taxon>Cryobacterium</taxon>
    </lineage>
</organism>
<dbReference type="Proteomes" id="UP000298355">
    <property type="component" value="Unassembled WGS sequence"/>
</dbReference>
<dbReference type="EMBL" id="SOGJ01000012">
    <property type="protein sequence ID" value="TFC99795.1"/>
    <property type="molecule type" value="Genomic_DNA"/>
</dbReference>
<reference evidence="1 2" key="1">
    <citation type="submission" date="2019-03" db="EMBL/GenBank/DDBJ databases">
        <title>Genomics of glacier-inhabiting Cryobacterium strains.</title>
        <authorList>
            <person name="Liu Q."/>
            <person name="Xin Y.-H."/>
        </authorList>
    </citation>
    <scope>NUCLEOTIDE SEQUENCE [LARGE SCALE GENOMIC DNA]</scope>
    <source>
        <strain evidence="1 2">TMT4-23</strain>
    </source>
</reference>
<keyword evidence="2" id="KW-1185">Reference proteome</keyword>
<dbReference type="RefSeq" id="WP_134362700.1">
    <property type="nucleotide sequence ID" value="NZ_SOGJ01000012.1"/>
</dbReference>
<comment type="caution">
    <text evidence="1">The sequence shown here is derived from an EMBL/GenBank/DDBJ whole genome shotgun (WGS) entry which is preliminary data.</text>
</comment>
<accession>A0ABY2J7I6</accession>
<evidence type="ECO:0000313" key="2">
    <source>
        <dbReference type="Proteomes" id="UP000298355"/>
    </source>
</evidence>
<gene>
    <name evidence="1" type="ORF">E3O65_05320</name>
</gene>
<protein>
    <submittedName>
        <fullName evidence="1">Uncharacterized protein</fullName>
    </submittedName>
</protein>